<dbReference type="SUPFAM" id="SSF53067">
    <property type="entry name" value="Actin-like ATPase domain"/>
    <property type="match status" value="2"/>
</dbReference>
<dbReference type="PIRSF" id="PIRSF000538">
    <property type="entry name" value="GlpK"/>
    <property type="match status" value="1"/>
</dbReference>
<evidence type="ECO:0000259" key="5">
    <source>
        <dbReference type="Pfam" id="PF02782"/>
    </source>
</evidence>
<evidence type="ECO:0000256" key="2">
    <source>
        <dbReference type="ARBA" id="ARBA00022679"/>
    </source>
</evidence>
<dbReference type="GO" id="GO:0005975">
    <property type="term" value="P:carbohydrate metabolic process"/>
    <property type="evidence" value="ECO:0007669"/>
    <property type="project" value="InterPro"/>
</dbReference>
<keyword evidence="3 6" id="KW-0418">Kinase</keyword>
<feature type="domain" description="Carbohydrate kinase FGGY C-terminal" evidence="5">
    <location>
        <begin position="248"/>
        <end position="429"/>
    </location>
</feature>
<organism evidence="6 7">
    <name type="scientific">Xylanimonas protaetiae</name>
    <dbReference type="NCBI Taxonomy" id="2509457"/>
    <lineage>
        <taxon>Bacteria</taxon>
        <taxon>Bacillati</taxon>
        <taxon>Actinomycetota</taxon>
        <taxon>Actinomycetes</taxon>
        <taxon>Micrococcales</taxon>
        <taxon>Promicromonosporaceae</taxon>
        <taxon>Xylanimonas</taxon>
    </lineage>
</organism>
<dbReference type="GO" id="GO:0016301">
    <property type="term" value="F:kinase activity"/>
    <property type="evidence" value="ECO:0007669"/>
    <property type="project" value="UniProtKB-KW"/>
</dbReference>
<name>A0A4P6F7F8_9MICO</name>
<dbReference type="InterPro" id="IPR050406">
    <property type="entry name" value="FGGY_Carb_Kinase"/>
</dbReference>
<evidence type="ECO:0000313" key="7">
    <source>
        <dbReference type="Proteomes" id="UP000292118"/>
    </source>
</evidence>
<evidence type="ECO:0000313" key="6">
    <source>
        <dbReference type="EMBL" id="QAY71644.1"/>
    </source>
</evidence>
<gene>
    <name evidence="6" type="ORF">ET471_17710</name>
</gene>
<keyword evidence="7" id="KW-1185">Reference proteome</keyword>
<dbReference type="PANTHER" id="PTHR43095">
    <property type="entry name" value="SUGAR KINASE"/>
    <property type="match status" value="1"/>
</dbReference>
<dbReference type="PANTHER" id="PTHR43095:SF2">
    <property type="entry name" value="GLUCONOKINASE"/>
    <property type="match status" value="1"/>
</dbReference>
<comment type="similarity">
    <text evidence="1">Belongs to the FGGY kinase family.</text>
</comment>
<dbReference type="RefSeq" id="WP_129190533.1">
    <property type="nucleotide sequence ID" value="NZ_CP035493.1"/>
</dbReference>
<evidence type="ECO:0000256" key="1">
    <source>
        <dbReference type="ARBA" id="ARBA00009156"/>
    </source>
</evidence>
<dbReference type="InterPro" id="IPR043129">
    <property type="entry name" value="ATPase_NBD"/>
</dbReference>
<keyword evidence="2" id="KW-0808">Transferase</keyword>
<evidence type="ECO:0000259" key="4">
    <source>
        <dbReference type="Pfam" id="PF00370"/>
    </source>
</evidence>
<dbReference type="Pfam" id="PF02782">
    <property type="entry name" value="FGGY_C"/>
    <property type="match status" value="1"/>
</dbReference>
<accession>A0A4P6F7F8</accession>
<dbReference type="Proteomes" id="UP000292118">
    <property type="component" value="Chromosome"/>
</dbReference>
<reference evidence="6 7" key="1">
    <citation type="submission" date="2019-01" db="EMBL/GenBank/DDBJ databases">
        <title>Genome sequencing of strain FW10M-9.</title>
        <authorList>
            <person name="Heo J."/>
            <person name="Kim S.-J."/>
            <person name="Kim J.-S."/>
            <person name="Hong S.-B."/>
            <person name="Kwon S.-W."/>
        </authorList>
    </citation>
    <scope>NUCLEOTIDE SEQUENCE [LARGE SCALE GENOMIC DNA]</scope>
    <source>
        <strain evidence="6 7">FW10M-9</strain>
    </source>
</reference>
<dbReference type="OrthoDB" id="9782710at2"/>
<dbReference type="Pfam" id="PF00370">
    <property type="entry name" value="FGGY_N"/>
    <property type="match status" value="1"/>
</dbReference>
<dbReference type="KEGG" id="xya:ET471_17710"/>
<dbReference type="AlphaFoldDB" id="A0A4P6F7F8"/>
<dbReference type="Gene3D" id="3.30.420.40">
    <property type="match status" value="2"/>
</dbReference>
<dbReference type="InterPro" id="IPR018484">
    <property type="entry name" value="FGGY_N"/>
</dbReference>
<proteinExistence type="inferred from homology"/>
<sequence length="484" mass="50152">MTATLGIDVGTTNTKVVLAAWGAAGVRVVAKVTEPTPGTLGDIEHAVARCVRRCLGTAPIAPDAVAVSSMAETGGPVDWRDGTALGPLVGWADDRARSVLPQLEAATDPGELYRETGVAFGPKPPLAKWAWFAQTMPEAWRHARWVGVADLVVHALTGRYATDHTLAGRTGAFGLDADQFDADLVALGGLDLSRLPDVLQPREAAGTVRPGALDGALPAGIPVFVAGHDHAVGAHAVGVRTPGSVADSLGTSEAVYAVVGATTPQDRDRWGGHGMSVVRTIAGDQHAVIAASASAGGLVAWWCESRPGTTPDELFDGLDRDAPTGAFALPYLRGRQAPFPNPDARFALLGADEHAPDAVLTEALLRGLVLQARWLAEVAVGGRPRESVLLGGPTRNAAWVRRKAELTPWATRRATQPDAVALGAALIAAENLGMESGGIENTGIALAPLPSEPVAATPDPRLIELYEAFVTAALGAPHTSPPDR</sequence>
<dbReference type="CDD" id="cd07773">
    <property type="entry name" value="ASKHA_NBD_FGGY_FK"/>
    <property type="match status" value="1"/>
</dbReference>
<feature type="domain" description="Carbohydrate kinase FGGY N-terminal" evidence="4">
    <location>
        <begin position="4"/>
        <end position="234"/>
    </location>
</feature>
<dbReference type="InterPro" id="IPR000577">
    <property type="entry name" value="Carb_kinase_FGGY"/>
</dbReference>
<dbReference type="InterPro" id="IPR018485">
    <property type="entry name" value="FGGY_C"/>
</dbReference>
<dbReference type="EMBL" id="CP035493">
    <property type="protein sequence ID" value="QAY71644.1"/>
    <property type="molecule type" value="Genomic_DNA"/>
</dbReference>
<evidence type="ECO:0000256" key="3">
    <source>
        <dbReference type="ARBA" id="ARBA00022777"/>
    </source>
</evidence>
<protein>
    <submittedName>
        <fullName evidence="6">Carbohydrate kinase</fullName>
    </submittedName>
</protein>